<feature type="region of interest" description="Disordered" evidence="1">
    <location>
        <begin position="1"/>
        <end position="25"/>
    </location>
</feature>
<name>A0A8E2B9I2_9PSEU</name>
<dbReference type="RefSeq" id="WP_183126910.1">
    <property type="nucleotide sequence ID" value="NZ_JACJHR010000104.1"/>
</dbReference>
<gene>
    <name evidence="2" type="ORF">H5411_40775</name>
</gene>
<proteinExistence type="predicted"/>
<evidence type="ECO:0000313" key="3">
    <source>
        <dbReference type="Proteomes" id="UP000550260"/>
    </source>
</evidence>
<reference evidence="2 3" key="1">
    <citation type="submission" date="2020-08" db="EMBL/GenBank/DDBJ databases">
        <title>Amycolatopsis echigonensis JCM 21831.</title>
        <authorList>
            <person name="Tedsree N."/>
            <person name="Kuncharoen N."/>
            <person name="Likhitwitayawuid K."/>
            <person name="Tanasupawat S."/>
        </authorList>
    </citation>
    <scope>NUCLEOTIDE SEQUENCE [LARGE SCALE GENOMIC DNA]</scope>
    <source>
        <strain evidence="2 3">JCM 21831</strain>
    </source>
</reference>
<dbReference type="AlphaFoldDB" id="A0A8E2B9I2"/>
<sequence length="70" mass="7244">MAADRDQAGRAHFPGEAAALGQLADPPDLRGQLRLLDPELRGLEPLTLLLIGNGSMTGAVVHVDGGGRFA</sequence>
<organism evidence="2 3">
    <name type="scientific">Amycolatopsis echigonensis</name>
    <dbReference type="NCBI Taxonomy" id="2576905"/>
    <lineage>
        <taxon>Bacteria</taxon>
        <taxon>Bacillati</taxon>
        <taxon>Actinomycetota</taxon>
        <taxon>Actinomycetes</taxon>
        <taxon>Pseudonocardiales</taxon>
        <taxon>Pseudonocardiaceae</taxon>
        <taxon>Amycolatopsis</taxon>
    </lineage>
</organism>
<dbReference type="Proteomes" id="UP000550260">
    <property type="component" value="Unassembled WGS sequence"/>
</dbReference>
<evidence type="ECO:0000256" key="1">
    <source>
        <dbReference type="SAM" id="MobiDB-lite"/>
    </source>
</evidence>
<dbReference type="EMBL" id="JACJHR010000104">
    <property type="protein sequence ID" value="MBB2505442.1"/>
    <property type="molecule type" value="Genomic_DNA"/>
</dbReference>
<protein>
    <submittedName>
        <fullName evidence="2">Uncharacterized protein</fullName>
    </submittedName>
</protein>
<accession>A0A8E2B9I2</accession>
<comment type="caution">
    <text evidence="2">The sequence shown here is derived from an EMBL/GenBank/DDBJ whole genome shotgun (WGS) entry which is preliminary data.</text>
</comment>
<evidence type="ECO:0000313" key="2">
    <source>
        <dbReference type="EMBL" id="MBB2505442.1"/>
    </source>
</evidence>